<evidence type="ECO:0000256" key="4">
    <source>
        <dbReference type="ARBA" id="ARBA00022741"/>
    </source>
</evidence>
<dbReference type="EMBL" id="JAKIKS010000084">
    <property type="protein sequence ID" value="MCL1126358.1"/>
    <property type="molecule type" value="Genomic_DNA"/>
</dbReference>
<comment type="similarity">
    <text evidence="1 5">Belongs to the 5'-nucleotidase family.</text>
</comment>
<dbReference type="Proteomes" id="UP001203423">
    <property type="component" value="Unassembled WGS sequence"/>
</dbReference>
<dbReference type="GO" id="GO:0008253">
    <property type="term" value="F:5'-nucleotidase activity"/>
    <property type="evidence" value="ECO:0007669"/>
    <property type="project" value="UniProtKB-EC"/>
</dbReference>
<sequence>MIIKLVKGATGILLAVFLSACDWGADSYAATAADVGTGQVNTTVNSCEAAGDDCIHFTVLHTNDNHGRFWNNQEGEYGMAARKTLVDRIRNEVESAGGEVLLLSGGDINTGVPESDLQDAKPDFVGMNLIGYDAMAVGNHEFDNPLSILDKQREWAHFPMLAANIYKADGTRYFEPYKIFNLHGLKVAVIGLTTKDTAKLGNPEFVNVLTFTDPAIEIAKVIKELKVSHAADVIFATTHMGHFADGHFGSNAPGDVSMARSLTPGLLQAVFGGHSQNPVCMEPDSEDYAHFKPGDACTPDRQNGTYIMQAHEWGKYVGRADFEYYGAQLHLVDYQLIPVNLMKTKRGDNGKIVFDAEGKAVKMWVKDYIQPDKKVLAALAPYQSQGQEELDEVVAEITGMFDGERDHVRFMQTNLGQLIAQVQSQKVAADFGIMNSGGVRDSIPAGKVSYREILMVQPFGNLFSLATMSGTDLRHYLGQVAAMQSDSGGYAQITHVKMTVDCIAKSVNISKINGRDFKETDRYTFSIPSYSAAGGDGYPIIDAVPTGHVDADILFQFFKQKANVSVADYAPTGDIIYNNSDSPLGCQVSGH</sequence>
<dbReference type="InterPro" id="IPR008334">
    <property type="entry name" value="5'-Nucleotdase_C"/>
</dbReference>
<dbReference type="PROSITE" id="PS51257">
    <property type="entry name" value="PROKAR_LIPOPROTEIN"/>
    <property type="match status" value="1"/>
</dbReference>
<dbReference type="PRINTS" id="PR01607">
    <property type="entry name" value="APYRASEFAMLY"/>
</dbReference>
<name>A0ABT0LFA9_9GAMM</name>
<accession>A0ABT0LFA9</accession>
<feature type="domain" description="5'-Nucleotidase C-terminal" evidence="7">
    <location>
        <begin position="393"/>
        <end position="541"/>
    </location>
</feature>
<dbReference type="InterPro" id="IPR006146">
    <property type="entry name" value="5'-Nucleotdase_CS"/>
</dbReference>
<evidence type="ECO:0000256" key="3">
    <source>
        <dbReference type="ARBA" id="ARBA00022729"/>
    </source>
</evidence>
<evidence type="ECO:0000256" key="2">
    <source>
        <dbReference type="ARBA" id="ARBA00022723"/>
    </source>
</evidence>
<keyword evidence="4 5" id="KW-0547">Nucleotide-binding</keyword>
<evidence type="ECO:0000259" key="6">
    <source>
        <dbReference type="Pfam" id="PF00149"/>
    </source>
</evidence>
<dbReference type="InterPro" id="IPR036907">
    <property type="entry name" value="5'-Nucleotdase_C_sf"/>
</dbReference>
<dbReference type="InterPro" id="IPR029052">
    <property type="entry name" value="Metallo-depent_PP-like"/>
</dbReference>
<dbReference type="PROSITE" id="PS00786">
    <property type="entry name" value="5_NUCLEOTIDASE_2"/>
    <property type="match status" value="1"/>
</dbReference>
<dbReference type="PANTHER" id="PTHR11575:SF46">
    <property type="entry name" value="PROTEIN USHA"/>
    <property type="match status" value="1"/>
</dbReference>
<evidence type="ECO:0000256" key="1">
    <source>
        <dbReference type="ARBA" id="ARBA00006654"/>
    </source>
</evidence>
<comment type="caution">
    <text evidence="8">The sequence shown here is derived from an EMBL/GenBank/DDBJ whole genome shotgun (WGS) entry which is preliminary data.</text>
</comment>
<dbReference type="InterPro" id="IPR006179">
    <property type="entry name" value="5_nucleotidase/apyrase"/>
</dbReference>
<dbReference type="InterPro" id="IPR004843">
    <property type="entry name" value="Calcineurin-like_PHP"/>
</dbReference>
<evidence type="ECO:0000313" key="9">
    <source>
        <dbReference type="Proteomes" id="UP001203423"/>
    </source>
</evidence>
<dbReference type="EC" id="3.1.3.5" evidence="8"/>
<protein>
    <submittedName>
        <fullName evidence="8">Bifunctional UDP-sugar hydrolase/5'-nucleotidase UshA</fullName>
        <ecNumber evidence="8">3.1.3.5</ecNumber>
        <ecNumber evidence="8">3.6.1.45</ecNumber>
    </submittedName>
</protein>
<keyword evidence="3 5" id="KW-0732">Signal</keyword>
<keyword evidence="5 8" id="KW-0378">Hydrolase</keyword>
<dbReference type="SUPFAM" id="SSF55816">
    <property type="entry name" value="5'-nucleotidase (syn. UDP-sugar hydrolase), C-terminal domain"/>
    <property type="match status" value="1"/>
</dbReference>
<dbReference type="Gene3D" id="3.90.780.10">
    <property type="entry name" value="5'-Nucleotidase, C-terminal domain"/>
    <property type="match status" value="1"/>
</dbReference>
<proteinExistence type="inferred from homology"/>
<feature type="signal peptide" evidence="5">
    <location>
        <begin position="1"/>
        <end position="20"/>
    </location>
</feature>
<evidence type="ECO:0000313" key="8">
    <source>
        <dbReference type="EMBL" id="MCL1126358.1"/>
    </source>
</evidence>
<feature type="chain" id="PRO_5044964831" evidence="5">
    <location>
        <begin position="21"/>
        <end position="591"/>
    </location>
</feature>
<dbReference type="GO" id="GO:0008768">
    <property type="term" value="F:UDP-sugar diphosphatase activity"/>
    <property type="evidence" value="ECO:0007669"/>
    <property type="project" value="UniProtKB-EC"/>
</dbReference>
<feature type="domain" description="Calcineurin-like phosphoesterase" evidence="6">
    <location>
        <begin position="58"/>
        <end position="275"/>
    </location>
</feature>
<evidence type="ECO:0000256" key="5">
    <source>
        <dbReference type="RuleBase" id="RU362119"/>
    </source>
</evidence>
<dbReference type="NCBIfam" id="NF007109">
    <property type="entry name" value="PRK09558.1"/>
    <property type="match status" value="1"/>
</dbReference>
<dbReference type="Gene3D" id="3.60.21.10">
    <property type="match status" value="1"/>
</dbReference>
<gene>
    <name evidence="8" type="primary">ushA</name>
    <name evidence="8" type="ORF">L2764_18180</name>
</gene>
<keyword evidence="2" id="KW-0479">Metal-binding</keyword>
<dbReference type="PANTHER" id="PTHR11575">
    <property type="entry name" value="5'-NUCLEOTIDASE-RELATED"/>
    <property type="match status" value="1"/>
</dbReference>
<evidence type="ECO:0000259" key="7">
    <source>
        <dbReference type="Pfam" id="PF02872"/>
    </source>
</evidence>
<keyword evidence="9" id="KW-1185">Reference proteome</keyword>
<dbReference type="SUPFAM" id="SSF56300">
    <property type="entry name" value="Metallo-dependent phosphatases"/>
    <property type="match status" value="1"/>
</dbReference>
<organism evidence="8 9">
    <name type="scientific">Shewanella surugensis</name>
    <dbReference type="NCBI Taxonomy" id="212020"/>
    <lineage>
        <taxon>Bacteria</taxon>
        <taxon>Pseudomonadati</taxon>
        <taxon>Pseudomonadota</taxon>
        <taxon>Gammaproteobacteria</taxon>
        <taxon>Alteromonadales</taxon>
        <taxon>Shewanellaceae</taxon>
        <taxon>Shewanella</taxon>
    </lineage>
</organism>
<dbReference type="Pfam" id="PF02872">
    <property type="entry name" value="5_nucleotid_C"/>
    <property type="match status" value="1"/>
</dbReference>
<dbReference type="Pfam" id="PF00149">
    <property type="entry name" value="Metallophos"/>
    <property type="match status" value="1"/>
</dbReference>
<dbReference type="RefSeq" id="WP_248941746.1">
    <property type="nucleotide sequence ID" value="NZ_JAKIKS010000084.1"/>
</dbReference>
<reference evidence="8 9" key="1">
    <citation type="submission" date="2022-01" db="EMBL/GenBank/DDBJ databases">
        <title>Whole genome-based taxonomy of the Shewanellaceae.</title>
        <authorList>
            <person name="Martin-Rodriguez A.J."/>
        </authorList>
    </citation>
    <scope>NUCLEOTIDE SEQUENCE [LARGE SCALE GENOMIC DNA]</scope>
    <source>
        <strain evidence="8 9">DSM 17177</strain>
    </source>
</reference>
<dbReference type="EC" id="3.6.1.45" evidence="8"/>